<evidence type="ECO:0000259" key="2">
    <source>
        <dbReference type="Pfam" id="PF04738"/>
    </source>
</evidence>
<dbReference type="STRING" id="1678637.AC230_15650"/>
<name>A0A0K9XFC3_9ACTN</name>
<feature type="compositionally biased region" description="Pro residues" evidence="1">
    <location>
        <begin position="709"/>
        <end position="722"/>
    </location>
</feature>
<evidence type="ECO:0000256" key="1">
    <source>
        <dbReference type="SAM" id="MobiDB-lite"/>
    </source>
</evidence>
<dbReference type="InterPro" id="IPR023809">
    <property type="entry name" value="Thiopep_bacteriocin_synth_dom"/>
</dbReference>
<evidence type="ECO:0000313" key="4">
    <source>
        <dbReference type="EMBL" id="KNB51756.1"/>
    </source>
</evidence>
<keyword evidence="5" id="KW-1185">Reference proteome</keyword>
<dbReference type="InterPro" id="IPR006827">
    <property type="entry name" value="Lant_deHydtase_N"/>
</dbReference>
<comment type="caution">
    <text evidence="4">The sequence shown here is derived from an EMBL/GenBank/DDBJ whole genome shotgun (WGS) entry which is preliminary data.</text>
</comment>
<reference evidence="5" key="1">
    <citation type="submission" date="2015-07" db="EMBL/GenBank/DDBJ databases">
        <title>Draft genome sequence of Streptomyces sp. CMAA 1322, a bacterium isolated from Caatinga biome, from dry forest semiarid of Brazil.</title>
        <authorList>
            <person name="Santos S.N."/>
            <person name="Gacesa R."/>
            <person name="Taketani R.G."/>
            <person name="Long P.F."/>
            <person name="Melo I.S."/>
        </authorList>
    </citation>
    <scope>NUCLEOTIDE SEQUENCE [LARGE SCALE GENOMIC DNA]</scope>
    <source>
        <strain evidence="5">CMAA 1322</strain>
    </source>
</reference>
<dbReference type="AlphaFoldDB" id="A0A0K9XFC3"/>
<evidence type="ECO:0000259" key="3">
    <source>
        <dbReference type="Pfam" id="PF14028"/>
    </source>
</evidence>
<dbReference type="NCBIfam" id="TIGR03891">
    <property type="entry name" value="thiopep_ocin"/>
    <property type="match status" value="1"/>
</dbReference>
<accession>A0A0K9XFC3</accession>
<dbReference type="Pfam" id="PF04738">
    <property type="entry name" value="Lant_dehydr_N"/>
    <property type="match status" value="1"/>
</dbReference>
<organism evidence="4 5">
    <name type="scientific">Streptomyces caatingaensis</name>
    <dbReference type="NCBI Taxonomy" id="1678637"/>
    <lineage>
        <taxon>Bacteria</taxon>
        <taxon>Bacillati</taxon>
        <taxon>Actinomycetota</taxon>
        <taxon>Actinomycetes</taxon>
        <taxon>Kitasatosporales</taxon>
        <taxon>Streptomycetaceae</taxon>
        <taxon>Streptomyces</taxon>
    </lineage>
</organism>
<evidence type="ECO:0000313" key="5">
    <source>
        <dbReference type="Proteomes" id="UP000037288"/>
    </source>
</evidence>
<feature type="domain" description="Thiopeptide-type bacteriocin biosynthesis" evidence="3">
    <location>
        <begin position="732"/>
        <end position="966"/>
    </location>
</feature>
<dbReference type="EMBL" id="LFXA01000009">
    <property type="protein sequence ID" value="KNB51756.1"/>
    <property type="molecule type" value="Genomic_DNA"/>
</dbReference>
<gene>
    <name evidence="4" type="ORF">AC230_15650</name>
</gene>
<protein>
    <submittedName>
        <fullName evidence="4">Lantibiotic dehydratase</fullName>
    </submittedName>
</protein>
<feature type="region of interest" description="Disordered" evidence="1">
    <location>
        <begin position="707"/>
        <end position="726"/>
    </location>
</feature>
<sequence>MLYDHYEGAGPLFVRMAGAPRTRYARPETADPLARIRTLAADPLLREAVHVASGSLADTLDRIDAGDVPNPKNLAGTALSLTRYALRHSGRPTPFGLFAGVTTALTGPARATLTGPGRKAARIDGAWLDGRIREWLRLPGVRRRIDVVVNDLCRTRGDRLLLPTERKEISVRRNALVTWVCRAAVAPVPYSRLLERASAAFPQLSDERVDTVLAQLVRHGFLLTSIDQPGTTLDRVEAAVPEAAGQLRAVREALRAYERTAPGEGGDALRRVLDAVSAAPGTSPPVQVDLGTDAEVSLPPAVVEEARTYASAMWTVSPPWAALPHMRDYRDAFIDRYGVTAQIPLGELVDPHRGLGYPSAYRDGALPGPADAARRKVIAELTQEALSTAGGELRLDGATLALLSVPELTEDERRAMPPHSLELCFQLLADSAGALDRGEFRLVAGPHTGSWTAGATAGRFAELTGATDALAGLLGGLDDGHYLPAQVLFRPHDPRTLNPMRVPRLLPHRIPVGVYDDREEPGHLDWRALLVGVDASGMRLTDPASGRPVLPVVPHLVNPHKLAPSPARLLIDIGTARTRVWTGWDWYGLEDLPALPRVTFGRVTLCPRRWKPDRHLRAAAASEPSGWDDALTAWRDRYHVPGHVQLVREDRGFGLDLTDPWHRTVLRQEVRTDAPFVLVEDPTADGSGLGWSHGHRTEVLIPLVHRPRTAPPPSPPPVPSPPGTRHLPGEDWIYAKLYAAEDVHDELLTAHLPRLLDAVGTRPWFFLRYRDPDPHLRLRLHGGPELLPELARWARSLQDAGLLRTLALDTYVPETGRYGGPDALPLAERVFHLDSRSALELLRSRADLPDEVLAAAHHAVLLESLGDWDWCAWADRVFAKGPAHTAFQRHRALAREIIRPGRTAEALAGRLPGWTDLWTDAKEARAYGDLLRDHDANPLLALLHMQHNRLLGINLEREERGYAILRGIAREELGRRRHAR</sequence>
<dbReference type="PATRIC" id="fig|1678637.3.peg.3374"/>
<dbReference type="OrthoDB" id="1273722at2"/>
<proteinExistence type="predicted"/>
<feature type="domain" description="Lantibiotic dehydratase N-terminal" evidence="2">
    <location>
        <begin position="41"/>
        <end position="666"/>
    </location>
</feature>
<dbReference type="Pfam" id="PF14028">
    <property type="entry name" value="Lant_dehydr_C"/>
    <property type="match status" value="1"/>
</dbReference>
<dbReference type="Proteomes" id="UP000037288">
    <property type="component" value="Unassembled WGS sequence"/>
</dbReference>